<comment type="subcellular location">
    <subcellularLocation>
        <location evidence="1">Plastid</location>
        <location evidence="1">Chloroplast</location>
    </subcellularLocation>
</comment>
<evidence type="ECO:0000259" key="8">
    <source>
        <dbReference type="PROSITE" id="PS50800"/>
    </source>
</evidence>
<dbReference type="SUPFAM" id="SSF68906">
    <property type="entry name" value="SAP domain"/>
    <property type="match status" value="1"/>
</dbReference>
<evidence type="ECO:0000256" key="2">
    <source>
        <dbReference type="ARBA" id="ARBA00022528"/>
    </source>
</evidence>
<evidence type="ECO:0000256" key="4">
    <source>
        <dbReference type="ARBA" id="ARBA00022741"/>
    </source>
</evidence>
<dbReference type="Pfam" id="PF00004">
    <property type="entry name" value="AAA"/>
    <property type="match status" value="1"/>
</dbReference>
<evidence type="ECO:0000256" key="7">
    <source>
        <dbReference type="ARBA" id="ARBA00040480"/>
    </source>
</evidence>
<dbReference type="SMART" id="SM00513">
    <property type="entry name" value="SAP"/>
    <property type="match status" value="1"/>
</dbReference>
<feature type="non-terminal residue" evidence="9">
    <location>
        <position position="1"/>
    </location>
</feature>
<proteinExistence type="inferred from homology"/>
<dbReference type="Gene3D" id="3.40.50.300">
    <property type="entry name" value="P-loop containing nucleotide triphosphate hydrolases"/>
    <property type="match status" value="1"/>
</dbReference>
<evidence type="ECO:0000256" key="1">
    <source>
        <dbReference type="ARBA" id="ARBA00004229"/>
    </source>
</evidence>
<dbReference type="AlphaFoldDB" id="A0A381S649"/>
<keyword evidence="5" id="KW-0067">ATP-binding</keyword>
<dbReference type="Pfam" id="PF17862">
    <property type="entry name" value="AAA_lid_3"/>
    <property type="match status" value="1"/>
</dbReference>
<dbReference type="Pfam" id="PF02037">
    <property type="entry name" value="SAP"/>
    <property type="match status" value="1"/>
</dbReference>
<keyword evidence="2" id="KW-0150">Chloroplast</keyword>
<dbReference type="EMBL" id="UINC01002640">
    <property type="protein sequence ID" value="SUZ98798.1"/>
    <property type="molecule type" value="Genomic_DNA"/>
</dbReference>
<dbReference type="PROSITE" id="PS50800">
    <property type="entry name" value="SAP"/>
    <property type="match status" value="1"/>
</dbReference>
<name>A0A381S649_9ZZZZ</name>
<dbReference type="InterPro" id="IPR027417">
    <property type="entry name" value="P-loop_NTPase"/>
</dbReference>
<dbReference type="InterPro" id="IPR003959">
    <property type="entry name" value="ATPase_AAA_core"/>
</dbReference>
<organism evidence="9">
    <name type="scientific">marine metagenome</name>
    <dbReference type="NCBI Taxonomy" id="408172"/>
    <lineage>
        <taxon>unclassified sequences</taxon>
        <taxon>metagenomes</taxon>
        <taxon>ecological metagenomes</taxon>
    </lineage>
</organism>
<sequence length="342" mass="38203">VPSKSNLLAMDLEEMTVDDLKDVLRSLNLPLSGNKSELIEKIDYMARNMPESVFEYDDIKGLDPLIGWAKMTGRLFSPEAVAFGFPRFPSGVLLTGVPGCGKSMVAKAIANEWGMGFRRVQPDELVGKLIGDNEEFMRNLVTELAEEAPIVCFIDEAEKILGQTRSQGHYRVADASRDSAESILLQFMEDDNSGVFFVFTANDYNKMSPALLDRFHGRFFIDLPSSSARKDIIASMLEIRQRNPSDYDIDRLVENSDGFSGRDIRTAIDEAMKVAFFEDARALTEADLVKAFSQAIPTSEIHKEQIVLMREVVSQGKMRRANSQELEAGALVAKDGWQIAWV</sequence>
<dbReference type="InterPro" id="IPR036361">
    <property type="entry name" value="SAP_dom_sf"/>
</dbReference>
<evidence type="ECO:0000256" key="3">
    <source>
        <dbReference type="ARBA" id="ARBA00022640"/>
    </source>
</evidence>
<reference evidence="9" key="1">
    <citation type="submission" date="2018-05" db="EMBL/GenBank/DDBJ databases">
        <authorList>
            <person name="Lanie J.A."/>
            <person name="Ng W.-L."/>
            <person name="Kazmierczak K.M."/>
            <person name="Andrzejewski T.M."/>
            <person name="Davidsen T.M."/>
            <person name="Wayne K.J."/>
            <person name="Tettelin H."/>
            <person name="Glass J.I."/>
            <person name="Rusch D."/>
            <person name="Podicherti R."/>
            <person name="Tsui H.-C.T."/>
            <person name="Winkler M.E."/>
        </authorList>
    </citation>
    <scope>NUCLEOTIDE SEQUENCE</scope>
</reference>
<accession>A0A381S649</accession>
<dbReference type="PANTHER" id="PTHR42960:SF1">
    <property type="entry name" value="YCF46 PROTEIN"/>
    <property type="match status" value="1"/>
</dbReference>
<dbReference type="SUPFAM" id="SSF52540">
    <property type="entry name" value="P-loop containing nucleoside triphosphate hydrolases"/>
    <property type="match status" value="1"/>
</dbReference>
<gene>
    <name evidence="9" type="ORF">METZ01_LOCUS51652</name>
</gene>
<dbReference type="InterPro" id="IPR052381">
    <property type="entry name" value="AAA_domain_protein"/>
</dbReference>
<keyword evidence="4" id="KW-0547">Nucleotide-binding</keyword>
<dbReference type="InterPro" id="IPR003593">
    <property type="entry name" value="AAA+_ATPase"/>
</dbReference>
<feature type="domain" description="SAP" evidence="8">
    <location>
        <begin position="12"/>
        <end position="46"/>
    </location>
</feature>
<evidence type="ECO:0000256" key="5">
    <source>
        <dbReference type="ARBA" id="ARBA00022840"/>
    </source>
</evidence>
<dbReference type="SMART" id="SM00382">
    <property type="entry name" value="AAA"/>
    <property type="match status" value="1"/>
</dbReference>
<keyword evidence="3" id="KW-0934">Plastid</keyword>
<evidence type="ECO:0000313" key="9">
    <source>
        <dbReference type="EMBL" id="SUZ98798.1"/>
    </source>
</evidence>
<comment type="similarity">
    <text evidence="6">Belongs to the AAA ATPase family. Highly divergent.</text>
</comment>
<dbReference type="Gene3D" id="1.10.720.30">
    <property type="entry name" value="SAP domain"/>
    <property type="match status" value="1"/>
</dbReference>
<dbReference type="PANTHER" id="PTHR42960">
    <property type="entry name" value="YCF46 PROTEIN"/>
    <property type="match status" value="1"/>
</dbReference>
<dbReference type="InterPro" id="IPR041569">
    <property type="entry name" value="AAA_lid_3"/>
</dbReference>
<dbReference type="GO" id="GO:0005524">
    <property type="term" value="F:ATP binding"/>
    <property type="evidence" value="ECO:0007669"/>
    <property type="project" value="UniProtKB-KW"/>
</dbReference>
<dbReference type="GO" id="GO:0009507">
    <property type="term" value="C:chloroplast"/>
    <property type="evidence" value="ECO:0007669"/>
    <property type="project" value="UniProtKB-SubCell"/>
</dbReference>
<protein>
    <recommendedName>
        <fullName evidence="7">Uncharacterized AAA domain-containing protein ycf46</fullName>
    </recommendedName>
</protein>
<dbReference type="InterPro" id="IPR003034">
    <property type="entry name" value="SAP_dom"/>
</dbReference>
<dbReference type="GO" id="GO:0016887">
    <property type="term" value="F:ATP hydrolysis activity"/>
    <property type="evidence" value="ECO:0007669"/>
    <property type="project" value="InterPro"/>
</dbReference>
<dbReference type="Gene3D" id="1.10.8.60">
    <property type="match status" value="1"/>
</dbReference>
<evidence type="ECO:0000256" key="6">
    <source>
        <dbReference type="ARBA" id="ARBA00038088"/>
    </source>
</evidence>